<dbReference type="EMBL" id="CACVBM020001141">
    <property type="protein sequence ID" value="CAA7034108.1"/>
    <property type="molecule type" value="Genomic_DNA"/>
</dbReference>
<dbReference type="Proteomes" id="UP000467841">
    <property type="component" value="Unassembled WGS sequence"/>
</dbReference>
<gene>
    <name evidence="1" type="ORF">MERR_LOCUS21343</name>
</gene>
<protein>
    <submittedName>
        <fullName evidence="1">Uncharacterized protein</fullName>
    </submittedName>
</protein>
<reference evidence="1" key="1">
    <citation type="submission" date="2020-01" db="EMBL/GenBank/DDBJ databases">
        <authorList>
            <person name="Mishra B."/>
        </authorList>
    </citation>
    <scope>NUCLEOTIDE SEQUENCE [LARGE SCALE GENOMIC DNA]</scope>
</reference>
<keyword evidence="2" id="KW-1185">Reference proteome</keyword>
<accession>A0A6D2IY06</accession>
<name>A0A6D2IY06_9BRAS</name>
<comment type="caution">
    <text evidence="1">The sequence shown here is derived from an EMBL/GenBank/DDBJ whole genome shotgun (WGS) entry which is preliminary data.</text>
</comment>
<proteinExistence type="predicted"/>
<sequence length="106" mass="11716">MGRAWDDAFLVGRRGRADMQDIGWERVDHGAMLPGSTCALGLMYGRSIDGAGHGSTVGRCFPGRPTREVEARHRGQVVSLNSVEYNVFKLFPKLMLRYGTGLKLFS</sequence>
<dbReference type="AlphaFoldDB" id="A0A6D2IY06"/>
<organism evidence="1 2">
    <name type="scientific">Microthlaspi erraticum</name>
    <dbReference type="NCBI Taxonomy" id="1685480"/>
    <lineage>
        <taxon>Eukaryota</taxon>
        <taxon>Viridiplantae</taxon>
        <taxon>Streptophyta</taxon>
        <taxon>Embryophyta</taxon>
        <taxon>Tracheophyta</taxon>
        <taxon>Spermatophyta</taxon>
        <taxon>Magnoliopsida</taxon>
        <taxon>eudicotyledons</taxon>
        <taxon>Gunneridae</taxon>
        <taxon>Pentapetalae</taxon>
        <taxon>rosids</taxon>
        <taxon>malvids</taxon>
        <taxon>Brassicales</taxon>
        <taxon>Brassicaceae</taxon>
        <taxon>Coluteocarpeae</taxon>
        <taxon>Microthlaspi</taxon>
    </lineage>
</organism>
<evidence type="ECO:0000313" key="2">
    <source>
        <dbReference type="Proteomes" id="UP000467841"/>
    </source>
</evidence>
<evidence type="ECO:0000313" key="1">
    <source>
        <dbReference type="EMBL" id="CAA7034108.1"/>
    </source>
</evidence>